<evidence type="ECO:0000256" key="1">
    <source>
        <dbReference type="ARBA" id="ARBA00011046"/>
    </source>
</evidence>
<evidence type="ECO:0000256" key="3">
    <source>
        <dbReference type="ARBA" id="ARBA00023125"/>
    </source>
</evidence>
<dbReference type="GO" id="GO:0045892">
    <property type="term" value="P:negative regulation of DNA-templated transcription"/>
    <property type="evidence" value="ECO:0007669"/>
    <property type="project" value="InterPro"/>
</dbReference>
<comment type="caution">
    <text evidence="5">The sequence shown here is derived from an EMBL/GenBank/DDBJ whole genome shotgun (WGS) entry which is preliminary data.</text>
</comment>
<evidence type="ECO:0000256" key="4">
    <source>
        <dbReference type="ARBA" id="ARBA00023163"/>
    </source>
</evidence>
<dbReference type="InterPro" id="IPR036388">
    <property type="entry name" value="WH-like_DNA-bd_sf"/>
</dbReference>
<dbReference type="EMBL" id="AJWY01008706">
    <property type="protein sequence ID" value="EKC60466.1"/>
    <property type="molecule type" value="Genomic_DNA"/>
</dbReference>
<evidence type="ECO:0000256" key="2">
    <source>
        <dbReference type="ARBA" id="ARBA00023015"/>
    </source>
</evidence>
<accession>K1TMA8</accession>
<evidence type="ECO:0000313" key="5">
    <source>
        <dbReference type="EMBL" id="EKC60466.1"/>
    </source>
</evidence>
<keyword evidence="3" id="KW-0238">DNA-binding</keyword>
<organism evidence="5">
    <name type="scientific">human gut metagenome</name>
    <dbReference type="NCBI Taxonomy" id="408170"/>
    <lineage>
        <taxon>unclassified sequences</taxon>
        <taxon>metagenomes</taxon>
        <taxon>organismal metagenomes</taxon>
    </lineage>
</organism>
<proteinExistence type="inferred from homology"/>
<name>K1TMA8_9ZZZZ</name>
<keyword evidence="4" id="KW-0804">Transcription</keyword>
<dbReference type="AlphaFoldDB" id="K1TMA8"/>
<reference evidence="5" key="1">
    <citation type="journal article" date="2013" name="Environ. Microbiol.">
        <title>Microbiota from the distal guts of lean and obese adolescents exhibit partial functional redundancy besides clear differences in community structure.</title>
        <authorList>
            <person name="Ferrer M."/>
            <person name="Ruiz A."/>
            <person name="Lanza F."/>
            <person name="Haange S.B."/>
            <person name="Oberbach A."/>
            <person name="Till H."/>
            <person name="Bargiela R."/>
            <person name="Campoy C."/>
            <person name="Segura M.T."/>
            <person name="Richter M."/>
            <person name="von Bergen M."/>
            <person name="Seifert J."/>
            <person name="Suarez A."/>
        </authorList>
    </citation>
    <scope>NUCLEOTIDE SEQUENCE</scope>
</reference>
<comment type="similarity">
    <text evidence="1">Belongs to the BlaI transcriptional regulatory family.</text>
</comment>
<dbReference type="Pfam" id="PF03965">
    <property type="entry name" value="Penicillinase_R"/>
    <property type="match status" value="1"/>
</dbReference>
<dbReference type="Gene3D" id="1.10.10.10">
    <property type="entry name" value="Winged helix-like DNA-binding domain superfamily/Winged helix DNA-binding domain"/>
    <property type="match status" value="1"/>
</dbReference>
<dbReference type="GO" id="GO:0003677">
    <property type="term" value="F:DNA binding"/>
    <property type="evidence" value="ECO:0007669"/>
    <property type="project" value="UniProtKB-KW"/>
</dbReference>
<gene>
    <name evidence="5" type="ORF">LEA_12850</name>
</gene>
<dbReference type="InterPro" id="IPR036390">
    <property type="entry name" value="WH_DNA-bd_sf"/>
</dbReference>
<protein>
    <submittedName>
        <fullName evidence="5">Transcriptional regulator, BlaI/MecI/CopY family</fullName>
    </submittedName>
</protein>
<dbReference type="InterPro" id="IPR005650">
    <property type="entry name" value="BlaI_family"/>
</dbReference>
<keyword evidence="2" id="KW-0805">Transcription regulation</keyword>
<dbReference type="SUPFAM" id="SSF46785">
    <property type="entry name" value="Winged helix' DNA-binding domain"/>
    <property type="match status" value="1"/>
</dbReference>
<sequence>MKVMQIIWNAGHPITGQQVLGQITEQYKGSWHPRTIYPLMRKLSEKGMIRDVGSARVGKVYARQFLPAISRPEYMALRIMETLPEAELPQFLSYFSY</sequence>